<dbReference type="EMBL" id="BLJP01000004">
    <property type="protein sequence ID" value="GFE93454.1"/>
    <property type="molecule type" value="Genomic_DNA"/>
</dbReference>
<dbReference type="Gene3D" id="1.10.10.10">
    <property type="entry name" value="Winged helix-like DNA-binding domain superfamily/Winged helix DNA-binding domain"/>
    <property type="match status" value="1"/>
</dbReference>
<evidence type="ECO:0000313" key="3">
    <source>
        <dbReference type="EMBL" id="GFE93454.1"/>
    </source>
</evidence>
<proteinExistence type="predicted"/>
<dbReference type="Proteomes" id="UP000548726">
    <property type="component" value="Unassembled WGS sequence"/>
</dbReference>
<feature type="compositionally biased region" description="Gly residues" evidence="1">
    <location>
        <begin position="19"/>
        <end position="47"/>
    </location>
</feature>
<gene>
    <name evidence="3" type="ORF">DmAi_15130</name>
</gene>
<dbReference type="InterPro" id="IPR036388">
    <property type="entry name" value="WH-like_DNA-bd_sf"/>
</dbReference>
<protein>
    <submittedName>
        <fullName evidence="3">PadR family transcriptional regulator</fullName>
    </submittedName>
</protein>
<comment type="caution">
    <text evidence="3">The sequence shown here is derived from an EMBL/GenBank/DDBJ whole genome shotgun (WGS) entry which is preliminary data.</text>
</comment>
<dbReference type="InterPro" id="IPR036390">
    <property type="entry name" value="WH_DNA-bd_sf"/>
</dbReference>
<feature type="region of interest" description="Disordered" evidence="1">
    <location>
        <begin position="1"/>
        <end position="51"/>
    </location>
</feature>
<dbReference type="PANTHER" id="PTHR43252:SF7">
    <property type="entry name" value="TRANSCRIPTIONAL REGULATOR YQJI"/>
    <property type="match status" value="1"/>
</dbReference>
<dbReference type="OrthoDB" id="9814826at2"/>
<dbReference type="SUPFAM" id="SSF46785">
    <property type="entry name" value="Winged helix' DNA-binding domain"/>
    <property type="match status" value="1"/>
</dbReference>
<dbReference type="InterPro" id="IPR005149">
    <property type="entry name" value="Tscrpt_reg_PadR_N"/>
</dbReference>
<sequence length="212" mass="23133">MNTEKHTHPFHHSHYAAGPRGGHPAGGRGFGRGLGRGFGRGPGGGDFPRGRKLSSEELQLILLALLADQPAHGYELIRLLEEKSGGFYAPSPGMVYPALTYLEEIDHTSVTQQGNRKLYSLTDEGRAFLEKNREQADGILETLARIGSRMSEVREAFAGVNAVDPEAADALHQARHALKQAMMRKRGCSPEALKRITQILTTAAEEITKIPE</sequence>
<dbReference type="Pfam" id="PF03551">
    <property type="entry name" value="PadR"/>
    <property type="match status" value="1"/>
</dbReference>
<keyword evidence="4" id="KW-1185">Reference proteome</keyword>
<name>A0A6V8I7T2_9PROT</name>
<dbReference type="PANTHER" id="PTHR43252">
    <property type="entry name" value="TRANSCRIPTIONAL REGULATOR YQJI"/>
    <property type="match status" value="1"/>
</dbReference>
<evidence type="ECO:0000256" key="1">
    <source>
        <dbReference type="SAM" id="MobiDB-lite"/>
    </source>
</evidence>
<accession>A0A6V8I7T2</accession>
<reference evidence="3 4" key="1">
    <citation type="journal article" date="2020" name="Cell Rep.">
        <title>Local necrotic cells trigger systemic immune activation via gut microbiome dysbiosis in Drosophila.</title>
        <authorList>
            <person name="Kosakamoto H."/>
            <person name="Yamauchi T."/>
            <person name="Akuzawa-Tokita Y."/>
            <person name="Nishimura K."/>
            <person name="Soga T."/>
            <person name="Murakami T."/>
            <person name="Mori H."/>
            <person name="Yamamoto K."/>
            <person name="Miyazaki R."/>
            <person name="Koto A."/>
            <person name="Miura M."/>
            <person name="Obata F."/>
        </authorList>
    </citation>
    <scope>NUCLEOTIDE SEQUENCE [LARGE SCALE GENOMIC DNA]</scope>
    <source>
        <strain evidence="3 4">Ai</strain>
    </source>
</reference>
<evidence type="ECO:0000313" key="4">
    <source>
        <dbReference type="Proteomes" id="UP000548726"/>
    </source>
</evidence>
<feature type="domain" description="Transcription regulator PadR N-terminal" evidence="2">
    <location>
        <begin position="62"/>
        <end position="130"/>
    </location>
</feature>
<dbReference type="AlphaFoldDB" id="A0A6V8I7T2"/>
<organism evidence="3 4">
    <name type="scientific">Acetobacter persici</name>
    <dbReference type="NCBI Taxonomy" id="1076596"/>
    <lineage>
        <taxon>Bacteria</taxon>
        <taxon>Pseudomonadati</taxon>
        <taxon>Pseudomonadota</taxon>
        <taxon>Alphaproteobacteria</taxon>
        <taxon>Acetobacterales</taxon>
        <taxon>Acetobacteraceae</taxon>
        <taxon>Acetobacter</taxon>
    </lineage>
</organism>
<evidence type="ECO:0000259" key="2">
    <source>
        <dbReference type="Pfam" id="PF03551"/>
    </source>
</evidence>